<evidence type="ECO:0000313" key="8">
    <source>
        <dbReference type="Proteomes" id="UP000198510"/>
    </source>
</evidence>
<gene>
    <name evidence="7" type="ORF">SAMN05421823_113114</name>
</gene>
<dbReference type="Pfam" id="PF03073">
    <property type="entry name" value="TspO_MBR"/>
    <property type="match status" value="1"/>
</dbReference>
<dbReference type="Proteomes" id="UP000198510">
    <property type="component" value="Unassembled WGS sequence"/>
</dbReference>
<dbReference type="InterPro" id="IPR004307">
    <property type="entry name" value="TspO_MBR"/>
</dbReference>
<dbReference type="EMBL" id="FNFO01000013">
    <property type="protein sequence ID" value="SDM43718.1"/>
    <property type="molecule type" value="Genomic_DNA"/>
</dbReference>
<evidence type="ECO:0000256" key="6">
    <source>
        <dbReference type="SAM" id="Phobius"/>
    </source>
</evidence>
<evidence type="ECO:0000256" key="1">
    <source>
        <dbReference type="ARBA" id="ARBA00004141"/>
    </source>
</evidence>
<dbReference type="PANTHER" id="PTHR10057:SF0">
    <property type="entry name" value="TRANSLOCATOR PROTEIN"/>
    <property type="match status" value="1"/>
</dbReference>
<dbReference type="GO" id="GO:0033013">
    <property type="term" value="P:tetrapyrrole metabolic process"/>
    <property type="evidence" value="ECO:0007669"/>
    <property type="project" value="UniProtKB-ARBA"/>
</dbReference>
<evidence type="ECO:0000256" key="2">
    <source>
        <dbReference type="ARBA" id="ARBA00007524"/>
    </source>
</evidence>
<organism evidence="7 8">
    <name type="scientific">Catalinimonas alkaloidigena</name>
    <dbReference type="NCBI Taxonomy" id="1075417"/>
    <lineage>
        <taxon>Bacteria</taxon>
        <taxon>Pseudomonadati</taxon>
        <taxon>Bacteroidota</taxon>
        <taxon>Cytophagia</taxon>
        <taxon>Cytophagales</taxon>
        <taxon>Catalimonadaceae</taxon>
        <taxon>Catalinimonas</taxon>
    </lineage>
</organism>
<feature type="transmembrane region" description="Helical" evidence="6">
    <location>
        <begin position="102"/>
        <end position="121"/>
    </location>
</feature>
<protein>
    <submittedName>
        <fullName evidence="7">Tryptophan-rich sensory protein</fullName>
    </submittedName>
</protein>
<keyword evidence="3 6" id="KW-0812">Transmembrane</keyword>
<proteinExistence type="inferred from homology"/>
<feature type="transmembrane region" description="Helical" evidence="6">
    <location>
        <begin position="127"/>
        <end position="148"/>
    </location>
</feature>
<dbReference type="GO" id="GO:0016020">
    <property type="term" value="C:membrane"/>
    <property type="evidence" value="ECO:0007669"/>
    <property type="project" value="UniProtKB-SubCell"/>
</dbReference>
<dbReference type="PANTHER" id="PTHR10057">
    <property type="entry name" value="PERIPHERAL-TYPE BENZODIAZEPINE RECEPTOR"/>
    <property type="match status" value="1"/>
</dbReference>
<dbReference type="OrthoDB" id="9795496at2"/>
<name>A0A1G9T7T8_9BACT</name>
<dbReference type="CDD" id="cd15904">
    <property type="entry name" value="TSPO_MBR"/>
    <property type="match status" value="1"/>
</dbReference>
<feature type="transmembrane region" description="Helical" evidence="6">
    <location>
        <begin position="68"/>
        <end position="90"/>
    </location>
</feature>
<comment type="similarity">
    <text evidence="2">Belongs to the TspO/BZRP family.</text>
</comment>
<comment type="subcellular location">
    <subcellularLocation>
        <location evidence="1">Membrane</location>
        <topology evidence="1">Multi-pass membrane protein</topology>
    </subcellularLocation>
</comment>
<dbReference type="STRING" id="1075417.SAMN05421823_113114"/>
<dbReference type="RefSeq" id="WP_089687654.1">
    <property type="nucleotide sequence ID" value="NZ_FNFO01000013.1"/>
</dbReference>
<sequence>MTLTTQLRSLLNDMRPGASKPTVKWWHGALFLGAVSVIGRISTGSIKDNKEQDEFYEKEKTPPWSPPAWLFGVAWPLNNIALTWGGLRLLNEGKTLKNRNALLALQGVHWLIFMTFGWAYFRKKSPVLALAWTQADTLVALSSLTLAYRDDRKLAWAYLPLSLWTSFASSVAWYQALYNPDPYLETEPLAEELPELVS</sequence>
<evidence type="ECO:0000256" key="3">
    <source>
        <dbReference type="ARBA" id="ARBA00022692"/>
    </source>
</evidence>
<accession>A0A1G9T7T8</accession>
<feature type="transmembrane region" description="Helical" evidence="6">
    <location>
        <begin position="155"/>
        <end position="174"/>
    </location>
</feature>
<keyword evidence="5 6" id="KW-0472">Membrane</keyword>
<reference evidence="7 8" key="1">
    <citation type="submission" date="2016-10" db="EMBL/GenBank/DDBJ databases">
        <authorList>
            <person name="de Groot N.N."/>
        </authorList>
    </citation>
    <scope>NUCLEOTIDE SEQUENCE [LARGE SCALE GENOMIC DNA]</scope>
    <source>
        <strain evidence="7 8">DSM 25186</strain>
    </source>
</reference>
<evidence type="ECO:0000256" key="5">
    <source>
        <dbReference type="ARBA" id="ARBA00023136"/>
    </source>
</evidence>
<dbReference type="InterPro" id="IPR038330">
    <property type="entry name" value="TspO/MBR-related_sf"/>
</dbReference>
<evidence type="ECO:0000313" key="7">
    <source>
        <dbReference type="EMBL" id="SDM43718.1"/>
    </source>
</evidence>
<dbReference type="AlphaFoldDB" id="A0A1G9T7T8"/>
<evidence type="ECO:0000256" key="4">
    <source>
        <dbReference type="ARBA" id="ARBA00022989"/>
    </source>
</evidence>
<keyword evidence="4 6" id="KW-1133">Transmembrane helix</keyword>
<keyword evidence="8" id="KW-1185">Reference proteome</keyword>
<dbReference type="Gene3D" id="1.20.1260.100">
    <property type="entry name" value="TspO/MBR protein"/>
    <property type="match status" value="1"/>
</dbReference>